<dbReference type="InterPro" id="IPR051162">
    <property type="entry name" value="T4SS_component"/>
</dbReference>
<dbReference type="InterPro" id="IPR018145">
    <property type="entry name" value="CagE_TrbE_VirB_cntrl_dom"/>
</dbReference>
<sequence length="920" mass="105197">MMSTLFKGLTRPALIRGLGVPLYPFLAMCLLSVLLGVWVHEAMYFLILPGWYAIRRVTQIDERFFELLYLRYLVKGHPLSNKRFNAVHYAGSRYDEVDISKVDNFMKLKDQSSLEELIPYSSHITDDLIGTKKQDLLATWQIDGAYFECVDDEDLTILTDQLNTLIRSFEGKAITFYTHRIRVRKYVHTSFVSKVPFVNRVMNDYYDSLSKPEYFENRLYLTVCYKSFNVEDKVSHFISKDKKTKNFLEEPVNDMNEICGRLDTYLSRFHSRRLSLYESNGKVYSDQLSLFQYLLAGKWQKVRVSNSPFYTYLGGKDLFFGNDAGQITASEHGRYFRCIEIKDYFQETDAGIFDALMYLPVEYVFTSSFTAMEKQASIKALDDQIEKLEMTDDAAKSQLADLRVALDMVSSGYISFGKSHQTLIVFADTPERLVKDTNIVTTTLEDLGLILTYSTLSLGAAYFAQLPGNYTLRPRLSMVSSLNFAEMESFHNFFNGKESGNTWGNSLITLGGSGNDVYHLNYHMTTEHQNFFGKNPTLGHTEILGTSNAGKTVLMMTQAFAAQQFGEPDSFPSNQRVRKMTTVFFDKDRAGEVGIRAMGGEYFRVKEGMPTGWNPAALPPTKRNIAFVKDIIRLICTLNGNKLEDYQNNLISDAVERLMAREDRSFPVSKLIPLILEPDDTQSKRHGLKSRLKAWAQGGEYGWVIDNAADTFDVVNLDVFGIDGTEFLENKVVGPVASFYLIYRVTMLADGRRLLIYMDEFWQWLNDEAFEDFVYNKLKTGRKLDMVLVVATQSPDELIKTPIAAAVREQCATHIYLANPKAKRVEYVEGLQVRELYFDKIKAIDPLSRQFMVVKNPQRQGDQDDFAAFAKLNLGKAAYYLPILSASAPQLDIFDEIWKEGMKPEDWIDTYLERANRGLN</sequence>
<comment type="similarity">
    <text evidence="2">Belongs to the TrbE/VirB4 family.</text>
</comment>
<keyword evidence="12" id="KW-1185">Reference proteome</keyword>
<gene>
    <name evidence="11" type="ORF">Q3V30_22475</name>
</gene>
<evidence type="ECO:0000256" key="5">
    <source>
        <dbReference type="ARBA" id="ARBA00022840"/>
    </source>
</evidence>
<organism evidence="11 12">
    <name type="scientific">Erwinia pyri</name>
    <dbReference type="NCBI Taxonomy" id="3062598"/>
    <lineage>
        <taxon>Bacteria</taxon>
        <taxon>Pseudomonadati</taxon>
        <taxon>Pseudomonadota</taxon>
        <taxon>Gammaproteobacteria</taxon>
        <taxon>Enterobacterales</taxon>
        <taxon>Erwiniaceae</taxon>
        <taxon>Erwinia</taxon>
    </lineage>
</organism>
<dbReference type="InterPro" id="IPR007792">
    <property type="entry name" value="T4SS_VirB3/TrbD/AvhB"/>
</dbReference>
<accession>A0AA50HPF3</accession>
<keyword evidence="11" id="KW-0614">Plasmid</keyword>
<evidence type="ECO:0000256" key="8">
    <source>
        <dbReference type="SAM" id="Coils"/>
    </source>
</evidence>
<evidence type="ECO:0000256" key="1">
    <source>
        <dbReference type="ARBA" id="ARBA00004370"/>
    </source>
</evidence>
<dbReference type="AlphaFoldDB" id="A0AA50HPF3"/>
<geneLocation type="plasmid" evidence="11 12">
    <name>unnamed2</name>
</geneLocation>
<dbReference type="EMBL" id="CP132355">
    <property type="protein sequence ID" value="WLS81231.1"/>
    <property type="molecule type" value="Genomic_DNA"/>
</dbReference>
<name>A0AA50HPF3_9GAMM</name>
<dbReference type="KEGG" id="epi:Q3V30_22475"/>
<evidence type="ECO:0000256" key="6">
    <source>
        <dbReference type="ARBA" id="ARBA00022989"/>
    </source>
</evidence>
<dbReference type="InterPro" id="IPR027417">
    <property type="entry name" value="P-loop_NTPase"/>
</dbReference>
<feature type="transmembrane region" description="Helical" evidence="9">
    <location>
        <begin position="20"/>
        <end position="39"/>
    </location>
</feature>
<feature type="domain" description="CagE TrbE VirB component of type IV transporter system central" evidence="10">
    <location>
        <begin position="273"/>
        <end position="475"/>
    </location>
</feature>
<dbReference type="GO" id="GO:0016020">
    <property type="term" value="C:membrane"/>
    <property type="evidence" value="ECO:0007669"/>
    <property type="project" value="UniProtKB-SubCell"/>
</dbReference>
<evidence type="ECO:0000313" key="11">
    <source>
        <dbReference type="EMBL" id="WLS81231.1"/>
    </source>
</evidence>
<dbReference type="Gene3D" id="3.40.50.300">
    <property type="entry name" value="P-loop containing nucleotide triphosphate hydrolases"/>
    <property type="match status" value="1"/>
</dbReference>
<evidence type="ECO:0000259" key="10">
    <source>
        <dbReference type="Pfam" id="PF03135"/>
    </source>
</evidence>
<keyword evidence="3 9" id="KW-0812">Transmembrane</keyword>
<keyword evidence="5" id="KW-0067">ATP-binding</keyword>
<protein>
    <submittedName>
        <fullName evidence="11">VirB3 family type IV secretion system protein</fullName>
    </submittedName>
</protein>
<dbReference type="GO" id="GO:0005524">
    <property type="term" value="F:ATP binding"/>
    <property type="evidence" value="ECO:0007669"/>
    <property type="project" value="UniProtKB-KW"/>
</dbReference>
<dbReference type="PANTHER" id="PTHR30121">
    <property type="entry name" value="UNCHARACTERIZED PROTEIN YJGR-RELATED"/>
    <property type="match status" value="1"/>
</dbReference>
<dbReference type="Pfam" id="PF03135">
    <property type="entry name" value="CagE_TrbE_VirB"/>
    <property type="match status" value="1"/>
</dbReference>
<keyword evidence="4" id="KW-0547">Nucleotide-binding</keyword>
<dbReference type="PANTHER" id="PTHR30121:SF12">
    <property type="entry name" value="TYPE IV SECRETION SYSTEM PROTEIN CAGE"/>
    <property type="match status" value="1"/>
</dbReference>
<keyword evidence="8" id="KW-0175">Coiled coil</keyword>
<proteinExistence type="inferred from homology"/>
<keyword evidence="7 9" id="KW-0472">Membrane</keyword>
<feature type="coiled-coil region" evidence="8">
    <location>
        <begin position="371"/>
        <end position="398"/>
    </location>
</feature>
<dbReference type="Pfam" id="PF05101">
    <property type="entry name" value="VirB3"/>
    <property type="match status" value="1"/>
</dbReference>
<evidence type="ECO:0000256" key="9">
    <source>
        <dbReference type="SAM" id="Phobius"/>
    </source>
</evidence>
<keyword evidence="6 9" id="KW-1133">Transmembrane helix</keyword>
<evidence type="ECO:0000256" key="4">
    <source>
        <dbReference type="ARBA" id="ARBA00022741"/>
    </source>
</evidence>
<evidence type="ECO:0000256" key="2">
    <source>
        <dbReference type="ARBA" id="ARBA00006512"/>
    </source>
</evidence>
<comment type="subcellular location">
    <subcellularLocation>
        <location evidence="1">Membrane</location>
    </subcellularLocation>
</comment>
<evidence type="ECO:0000313" key="12">
    <source>
        <dbReference type="Proteomes" id="UP001228139"/>
    </source>
</evidence>
<reference evidence="11 12" key="1">
    <citation type="submission" date="2023-07" db="EMBL/GenBank/DDBJ databases">
        <title>Pathogenic bacteria of pear tree diseases.</title>
        <authorList>
            <person name="Zhang Z."/>
            <person name="He L."/>
            <person name="Huang R."/>
        </authorList>
    </citation>
    <scope>NUCLEOTIDE SEQUENCE [LARGE SCALE GENOMIC DNA]</scope>
    <source>
        <strain evidence="11 12">DE2</strain>
        <plasmid evidence="11 12">unnamed2</plasmid>
    </source>
</reference>
<dbReference type="Proteomes" id="UP001228139">
    <property type="component" value="Plasmid unnamed2"/>
</dbReference>
<dbReference type="SUPFAM" id="SSF52540">
    <property type="entry name" value="P-loop containing nucleoside triphosphate hydrolases"/>
    <property type="match status" value="1"/>
</dbReference>
<evidence type="ECO:0000256" key="3">
    <source>
        <dbReference type="ARBA" id="ARBA00022692"/>
    </source>
</evidence>
<evidence type="ECO:0000256" key="7">
    <source>
        <dbReference type="ARBA" id="ARBA00023136"/>
    </source>
</evidence>